<protein>
    <submittedName>
        <fullName evidence="2">Phosphoesterase</fullName>
    </submittedName>
</protein>
<dbReference type="RefSeq" id="WP_123164218.1">
    <property type="nucleotide sequence ID" value="NZ_RIAX01000002.1"/>
</dbReference>
<dbReference type="AlphaFoldDB" id="A0A3M8P9Z5"/>
<dbReference type="SUPFAM" id="SSF56300">
    <property type="entry name" value="Metallo-dependent phosphatases"/>
    <property type="match status" value="1"/>
</dbReference>
<reference evidence="2 3" key="1">
    <citation type="journal article" date="2018" name="Int. J. Syst. Evol. Microbiol.">
        <title>Planococcus salinus sp. nov., a moderately halophilic bacterium isolated from a saline-alkali soil.</title>
        <authorList>
            <person name="Gan L."/>
        </authorList>
    </citation>
    <scope>NUCLEOTIDE SEQUENCE [LARGE SCALE GENOMIC DNA]</scope>
    <source>
        <strain evidence="2 3">LCB217</strain>
    </source>
</reference>
<dbReference type="OrthoDB" id="9780884at2"/>
<dbReference type="GO" id="GO:0016020">
    <property type="term" value="C:membrane"/>
    <property type="evidence" value="ECO:0007669"/>
    <property type="project" value="GOC"/>
</dbReference>
<proteinExistence type="predicted"/>
<feature type="domain" description="Calcineurin-like phosphoesterase" evidence="1">
    <location>
        <begin position="46"/>
        <end position="195"/>
    </location>
</feature>
<dbReference type="InterPro" id="IPR051158">
    <property type="entry name" value="Metallophosphoesterase_sf"/>
</dbReference>
<organism evidence="2 3">
    <name type="scientific">Planococcus salinus</name>
    <dbReference type="NCBI Taxonomy" id="1848460"/>
    <lineage>
        <taxon>Bacteria</taxon>
        <taxon>Bacillati</taxon>
        <taxon>Bacillota</taxon>
        <taxon>Bacilli</taxon>
        <taxon>Bacillales</taxon>
        <taxon>Caryophanaceae</taxon>
        <taxon>Planococcus</taxon>
    </lineage>
</organism>
<keyword evidence="3" id="KW-1185">Reference proteome</keyword>
<comment type="caution">
    <text evidence="2">The sequence shown here is derived from an EMBL/GenBank/DDBJ whole genome shotgun (WGS) entry which is preliminary data.</text>
</comment>
<dbReference type="PANTHER" id="PTHR31302:SF32">
    <property type="entry name" value="PHOSPHOESTERASE"/>
    <property type="match status" value="1"/>
</dbReference>
<dbReference type="GO" id="GO:0008758">
    <property type="term" value="F:UDP-2,3-diacylglucosamine hydrolase activity"/>
    <property type="evidence" value="ECO:0007669"/>
    <property type="project" value="TreeGrafter"/>
</dbReference>
<evidence type="ECO:0000313" key="3">
    <source>
        <dbReference type="Proteomes" id="UP000275473"/>
    </source>
</evidence>
<sequence length="251" mass="28651">MKWIYQSGLAASALLLFMWRNAFKEKLKHHTVELETKKPFSPFQMLFISDIHRRTIKKDLIDFPVDLIVIGGDLAEKGVPLHRIDRNLKVLSAIAPVYFMWGNNDREVGEEKLRQLLHKHQIHILENESVSLFGEAHVKLVGIDYFGFVENGFEKAFANVSKDDTVIFVSHTPFVFNRIKEKYQVHLLLGGHTHGGQIRFGPLGLYEKGALTEKDGKVELVSNGFGTTTLPFRLGAEAEFHLFSIYPKLLH</sequence>
<gene>
    <name evidence="2" type="ORF">EEX84_03600</name>
</gene>
<dbReference type="InterPro" id="IPR029052">
    <property type="entry name" value="Metallo-depent_PP-like"/>
</dbReference>
<dbReference type="GO" id="GO:0009245">
    <property type="term" value="P:lipid A biosynthetic process"/>
    <property type="evidence" value="ECO:0007669"/>
    <property type="project" value="TreeGrafter"/>
</dbReference>
<evidence type="ECO:0000259" key="1">
    <source>
        <dbReference type="Pfam" id="PF00149"/>
    </source>
</evidence>
<dbReference type="PANTHER" id="PTHR31302">
    <property type="entry name" value="TRANSMEMBRANE PROTEIN WITH METALLOPHOSPHOESTERASE DOMAIN-RELATED"/>
    <property type="match status" value="1"/>
</dbReference>
<name>A0A3M8P9Z5_9BACL</name>
<dbReference type="EMBL" id="RIAX01000002">
    <property type="protein sequence ID" value="RNF40519.1"/>
    <property type="molecule type" value="Genomic_DNA"/>
</dbReference>
<accession>A0A3M8P9Z5</accession>
<dbReference type="Pfam" id="PF00149">
    <property type="entry name" value="Metallophos"/>
    <property type="match status" value="1"/>
</dbReference>
<dbReference type="Proteomes" id="UP000275473">
    <property type="component" value="Unassembled WGS sequence"/>
</dbReference>
<evidence type="ECO:0000313" key="2">
    <source>
        <dbReference type="EMBL" id="RNF40519.1"/>
    </source>
</evidence>
<dbReference type="Gene3D" id="3.60.21.10">
    <property type="match status" value="1"/>
</dbReference>
<dbReference type="InterPro" id="IPR004843">
    <property type="entry name" value="Calcineurin-like_PHP"/>
</dbReference>